<dbReference type="Gene3D" id="1.10.150.130">
    <property type="match status" value="1"/>
</dbReference>
<dbReference type="InterPro" id="IPR013762">
    <property type="entry name" value="Integrase-like_cat_sf"/>
</dbReference>
<evidence type="ECO:0000256" key="1">
    <source>
        <dbReference type="ARBA" id="ARBA00008857"/>
    </source>
</evidence>
<dbReference type="InterPro" id="IPR002104">
    <property type="entry name" value="Integrase_catalytic"/>
</dbReference>
<dbReference type="Gene3D" id="1.10.443.10">
    <property type="entry name" value="Intergrase catalytic core"/>
    <property type="match status" value="1"/>
</dbReference>
<dbReference type="InterPro" id="IPR011010">
    <property type="entry name" value="DNA_brk_join_enz"/>
</dbReference>
<comment type="caution">
    <text evidence="5">The sequence shown here is derived from an EMBL/GenBank/DDBJ whole genome shotgun (WGS) entry which is preliminary data.</text>
</comment>
<comment type="similarity">
    <text evidence="1">Belongs to the 'phage' integrase family.</text>
</comment>
<proteinExistence type="inferred from homology"/>
<evidence type="ECO:0000256" key="2">
    <source>
        <dbReference type="ARBA" id="ARBA00023125"/>
    </source>
</evidence>
<keyword evidence="2" id="KW-0238">DNA-binding</keyword>
<dbReference type="EMBL" id="CBDS010000049">
    <property type="protein sequence ID" value="CDB45663.1"/>
    <property type="molecule type" value="Genomic_DNA"/>
</dbReference>
<accession>R6I648</accession>
<dbReference type="CDD" id="cd01189">
    <property type="entry name" value="INT_ICEBs1_C_like"/>
    <property type="match status" value="1"/>
</dbReference>
<dbReference type="AlphaFoldDB" id="R6I648"/>
<dbReference type="InterPro" id="IPR010998">
    <property type="entry name" value="Integrase_recombinase_N"/>
</dbReference>
<dbReference type="GO" id="GO:0006310">
    <property type="term" value="P:DNA recombination"/>
    <property type="evidence" value="ECO:0007669"/>
    <property type="project" value="UniProtKB-KW"/>
</dbReference>
<dbReference type="SUPFAM" id="SSF56349">
    <property type="entry name" value="DNA breaking-rejoining enzymes"/>
    <property type="match status" value="1"/>
</dbReference>
<evidence type="ECO:0000259" key="4">
    <source>
        <dbReference type="PROSITE" id="PS51898"/>
    </source>
</evidence>
<protein>
    <submittedName>
        <fullName evidence="5">Integrase family protein</fullName>
    </submittedName>
</protein>
<dbReference type="RefSeq" id="WP_021716918.1">
    <property type="nucleotide sequence ID" value="NZ_FR885190.1"/>
</dbReference>
<evidence type="ECO:0000313" key="5">
    <source>
        <dbReference type="EMBL" id="CDB45663.1"/>
    </source>
</evidence>
<keyword evidence="3" id="KW-0233">DNA recombination</keyword>
<dbReference type="Pfam" id="PF00589">
    <property type="entry name" value="Phage_integrase"/>
    <property type="match status" value="1"/>
</dbReference>
<dbReference type="GO" id="GO:0015074">
    <property type="term" value="P:DNA integration"/>
    <property type="evidence" value="ECO:0007669"/>
    <property type="project" value="InterPro"/>
</dbReference>
<name>R6I648_9FIRM</name>
<dbReference type="PANTHER" id="PTHR30349:SF64">
    <property type="entry name" value="PROPHAGE INTEGRASE INTD-RELATED"/>
    <property type="match status" value="1"/>
</dbReference>
<sequence>MKKRRSNGEGGLSWDKERQKWCGTLRDTNGKPHKFRHVDKVEVINWLNKMRLVYSSLNPLYSYDTTLQDFAFAFIKNKAANPKIAESTVNYYTYLASKLYPLANEVMNKITPEDIDAFIAEADLSASNKAKVYKFLKILFGSARKNNLILENPMDIAIVPEYEPEYDEPFTPEEIKLIITKLKNTPKFLRYYALCSLESVIGARIGEILGIERSTLNFEKNYCKIKDAVKADINGRTYVGKTKTKASVRIQYFDAGIGKILQDYLAACNVDSKYLFCTANGTPISVRNMQRAWKMILKHANVRYRSFHYLRHSFITEMFIQGYAAADIAAVVGHSRLETTNKYALRRQDKVLEIAKTAANIYNIA</sequence>
<dbReference type="eggNOG" id="COG4974">
    <property type="taxonomic scope" value="Bacteria"/>
</dbReference>
<dbReference type="HOGENOM" id="CLU_027562_17_1_9"/>
<evidence type="ECO:0000256" key="3">
    <source>
        <dbReference type="ARBA" id="ARBA00023172"/>
    </source>
</evidence>
<reference evidence="5" key="1">
    <citation type="submission" date="2012-11" db="EMBL/GenBank/DDBJ databases">
        <title>Dependencies among metagenomic species, viruses, plasmids and units of genetic variation.</title>
        <authorList>
            <person name="Nielsen H.B."/>
            <person name="Almeida M."/>
            <person name="Juncker A.S."/>
            <person name="Rasmussen S."/>
            <person name="Li J."/>
            <person name="Sunagawa S."/>
            <person name="Plichta D."/>
            <person name="Gautier L."/>
            <person name="Le Chatelier E."/>
            <person name="Peletier E."/>
            <person name="Bonde I."/>
            <person name="Nielsen T."/>
            <person name="Manichanh C."/>
            <person name="Arumugam M."/>
            <person name="Batto J."/>
            <person name="Santos M.B.Q.D."/>
            <person name="Blom N."/>
            <person name="Borruel N."/>
            <person name="Burgdorf K.S."/>
            <person name="Boumezbeur F."/>
            <person name="Casellas F."/>
            <person name="Dore J."/>
            <person name="Guarner F."/>
            <person name="Hansen T."/>
            <person name="Hildebrand F."/>
            <person name="Kaas R.S."/>
            <person name="Kennedy S."/>
            <person name="Kristiansen K."/>
            <person name="Kultima J.R."/>
            <person name="Leonard P."/>
            <person name="Levenez F."/>
            <person name="Lund O."/>
            <person name="Moumen B."/>
            <person name="Le Paslier D."/>
            <person name="Pons N."/>
            <person name="Pedersen O."/>
            <person name="Prifti E."/>
            <person name="Qin J."/>
            <person name="Raes J."/>
            <person name="Tap J."/>
            <person name="Tims S."/>
            <person name="Ussery D.W."/>
            <person name="Yamada T."/>
            <person name="MetaHit consortium"/>
            <person name="Renault P."/>
            <person name="Sicheritz-Ponten T."/>
            <person name="Bork P."/>
            <person name="Wang J."/>
            <person name="Brunak S."/>
            <person name="Ehrlich S.D."/>
        </authorList>
    </citation>
    <scope>NUCLEOTIDE SEQUENCE [LARGE SCALE GENOMIC DNA]</scope>
</reference>
<dbReference type="STRING" id="1262914.BN533_00014"/>
<dbReference type="PROSITE" id="PS51898">
    <property type="entry name" value="TYR_RECOMBINASE"/>
    <property type="match status" value="1"/>
</dbReference>
<dbReference type="InterPro" id="IPR050090">
    <property type="entry name" value="Tyrosine_recombinase_XerCD"/>
</dbReference>
<gene>
    <name evidence="5" type="ORF">BN533_00014</name>
</gene>
<organism evidence="5">
    <name type="scientific">Phascolarctobacterium faecium</name>
    <dbReference type="NCBI Taxonomy" id="33025"/>
    <lineage>
        <taxon>Bacteria</taxon>
        <taxon>Bacillati</taxon>
        <taxon>Bacillota</taxon>
        <taxon>Negativicutes</taxon>
        <taxon>Acidaminococcales</taxon>
        <taxon>Acidaminococcaceae</taxon>
        <taxon>Phascolarctobacterium</taxon>
    </lineage>
</organism>
<dbReference type="PANTHER" id="PTHR30349">
    <property type="entry name" value="PHAGE INTEGRASE-RELATED"/>
    <property type="match status" value="1"/>
</dbReference>
<feature type="domain" description="Tyr recombinase" evidence="4">
    <location>
        <begin position="165"/>
        <end position="356"/>
    </location>
</feature>
<dbReference type="GO" id="GO:0003677">
    <property type="term" value="F:DNA binding"/>
    <property type="evidence" value="ECO:0007669"/>
    <property type="project" value="UniProtKB-KW"/>
</dbReference>